<reference evidence="2 3" key="1">
    <citation type="submission" date="2024-11" db="EMBL/GenBank/DDBJ databases">
        <title>Adaptive evolution of stress response genes in parasites aligns with host niche diversity.</title>
        <authorList>
            <person name="Hahn C."/>
            <person name="Resl P."/>
        </authorList>
    </citation>
    <scope>NUCLEOTIDE SEQUENCE [LARGE SCALE GENOMIC DNA]</scope>
    <source>
        <strain evidence="2">EGGRZ-B1_66</strain>
        <tissue evidence="2">Body</tissue>
    </source>
</reference>
<evidence type="ECO:0000256" key="1">
    <source>
        <dbReference type="SAM" id="MobiDB-lite"/>
    </source>
</evidence>
<organism evidence="2 3">
    <name type="scientific">Cichlidogyrus casuarinus</name>
    <dbReference type="NCBI Taxonomy" id="1844966"/>
    <lineage>
        <taxon>Eukaryota</taxon>
        <taxon>Metazoa</taxon>
        <taxon>Spiralia</taxon>
        <taxon>Lophotrochozoa</taxon>
        <taxon>Platyhelminthes</taxon>
        <taxon>Monogenea</taxon>
        <taxon>Monopisthocotylea</taxon>
        <taxon>Dactylogyridea</taxon>
        <taxon>Ancyrocephalidae</taxon>
        <taxon>Cichlidogyrus</taxon>
    </lineage>
</organism>
<dbReference type="AlphaFoldDB" id="A0ABD2QNJ4"/>
<feature type="compositionally biased region" description="Polar residues" evidence="1">
    <location>
        <begin position="44"/>
        <end position="63"/>
    </location>
</feature>
<dbReference type="EMBL" id="JBJKFK010000018">
    <property type="protein sequence ID" value="KAL3320967.1"/>
    <property type="molecule type" value="Genomic_DNA"/>
</dbReference>
<dbReference type="Proteomes" id="UP001626550">
    <property type="component" value="Unassembled WGS sequence"/>
</dbReference>
<sequence>MSDIEDDDANKSPTKFDPNTAKTRISDILKRAEAISRQKETGTVAPSSTEATGEPQSRSSSGINEYVRLKSIHLF</sequence>
<keyword evidence="3" id="KW-1185">Reference proteome</keyword>
<feature type="compositionally biased region" description="Basic and acidic residues" evidence="1">
    <location>
        <begin position="24"/>
        <end position="40"/>
    </location>
</feature>
<protein>
    <submittedName>
        <fullName evidence="2">Uncharacterized protein</fullName>
    </submittedName>
</protein>
<gene>
    <name evidence="2" type="ORF">Ciccas_000355</name>
</gene>
<comment type="caution">
    <text evidence="2">The sequence shown here is derived from an EMBL/GenBank/DDBJ whole genome shotgun (WGS) entry which is preliminary data.</text>
</comment>
<evidence type="ECO:0000313" key="3">
    <source>
        <dbReference type="Proteomes" id="UP001626550"/>
    </source>
</evidence>
<name>A0ABD2QNJ4_9PLAT</name>
<feature type="region of interest" description="Disordered" evidence="1">
    <location>
        <begin position="1"/>
        <end position="63"/>
    </location>
</feature>
<accession>A0ABD2QNJ4</accession>
<proteinExistence type="predicted"/>
<evidence type="ECO:0000313" key="2">
    <source>
        <dbReference type="EMBL" id="KAL3320967.1"/>
    </source>
</evidence>